<evidence type="ECO:0000313" key="8">
    <source>
        <dbReference type="EMBL" id="AKN39884.1"/>
    </source>
</evidence>
<comment type="subcellular location">
    <subcellularLocation>
        <location evidence="1">Cell membrane</location>
        <topology evidence="1">Multi-pass membrane protein</topology>
    </subcellularLocation>
</comment>
<keyword evidence="5 7" id="KW-1133">Transmembrane helix</keyword>
<sequence length="205" mass="22506">MDYLIFFTICVAATFSPGPAVLLTVKNSAVYGVERAVSGILGNIAAMITMAGLSATGLGVLLLASESLFLFIKMVGGIYLLLLGIKTWRSNKRTLKNYEPQASANNRKMLFREAYLVGVTNPKAIVFYSALFPQFIEVEHSIIPQFILLTLTFTSSSFLALLTYALVTKKLKFWLIKEKVRATFNKVTGGIFIGFGLSLIISNKT</sequence>
<dbReference type="PANTHER" id="PTHR30086:SF14">
    <property type="entry name" value="HOMOSERINE_HOMOSERINE LACTONE EFFLUX PROTEIN"/>
    <property type="match status" value="1"/>
</dbReference>
<keyword evidence="6 7" id="KW-0472">Membrane</keyword>
<feature type="transmembrane region" description="Helical" evidence="7">
    <location>
        <begin position="6"/>
        <end position="25"/>
    </location>
</feature>
<evidence type="ECO:0000256" key="7">
    <source>
        <dbReference type="SAM" id="Phobius"/>
    </source>
</evidence>
<feature type="transmembrane region" description="Helical" evidence="7">
    <location>
        <begin position="37"/>
        <end position="62"/>
    </location>
</feature>
<dbReference type="PIRSF" id="PIRSF006324">
    <property type="entry name" value="LeuE"/>
    <property type="match status" value="1"/>
</dbReference>
<evidence type="ECO:0000256" key="5">
    <source>
        <dbReference type="ARBA" id="ARBA00022989"/>
    </source>
</evidence>
<feature type="transmembrane region" description="Helical" evidence="7">
    <location>
        <begin position="114"/>
        <end position="136"/>
    </location>
</feature>
<evidence type="ECO:0000256" key="6">
    <source>
        <dbReference type="ARBA" id="ARBA00023136"/>
    </source>
</evidence>
<evidence type="ECO:0000256" key="4">
    <source>
        <dbReference type="ARBA" id="ARBA00022692"/>
    </source>
</evidence>
<dbReference type="GO" id="GO:0042970">
    <property type="term" value="F:homoserine transmembrane transporter activity"/>
    <property type="evidence" value="ECO:0007669"/>
    <property type="project" value="TreeGrafter"/>
</dbReference>
<proteinExistence type="inferred from homology"/>
<dbReference type="EMBL" id="KP795670">
    <property type="protein sequence ID" value="AKN39884.1"/>
    <property type="molecule type" value="Genomic_DNA"/>
</dbReference>
<feature type="transmembrane region" description="Helical" evidence="7">
    <location>
        <begin position="68"/>
        <end position="85"/>
    </location>
</feature>
<evidence type="ECO:0000256" key="1">
    <source>
        <dbReference type="ARBA" id="ARBA00004651"/>
    </source>
</evidence>
<organism evidence="8">
    <name type="scientific">Vibrio tasmaniensis</name>
    <dbReference type="NCBI Taxonomy" id="212663"/>
    <lineage>
        <taxon>Bacteria</taxon>
        <taxon>Pseudomonadati</taxon>
        <taxon>Pseudomonadota</taxon>
        <taxon>Gammaproteobacteria</taxon>
        <taxon>Vibrionales</taxon>
        <taxon>Vibrionaceae</taxon>
        <taxon>Vibrio</taxon>
    </lineage>
</organism>
<evidence type="ECO:0000256" key="3">
    <source>
        <dbReference type="ARBA" id="ARBA00022475"/>
    </source>
</evidence>
<dbReference type="Pfam" id="PF01810">
    <property type="entry name" value="LysE"/>
    <property type="match status" value="1"/>
</dbReference>
<dbReference type="PANTHER" id="PTHR30086">
    <property type="entry name" value="ARGININE EXPORTER PROTEIN ARGO"/>
    <property type="match status" value="1"/>
</dbReference>
<keyword evidence="3" id="KW-1003">Cell membrane</keyword>
<dbReference type="InterPro" id="IPR001123">
    <property type="entry name" value="LeuE-type"/>
</dbReference>
<feature type="transmembrane region" description="Helical" evidence="7">
    <location>
        <begin position="187"/>
        <end position="203"/>
    </location>
</feature>
<dbReference type="GO" id="GO:0005886">
    <property type="term" value="C:plasma membrane"/>
    <property type="evidence" value="ECO:0007669"/>
    <property type="project" value="UniProtKB-SubCell"/>
</dbReference>
<dbReference type="AlphaFoldDB" id="A0A0H4A112"/>
<reference evidence="8" key="1">
    <citation type="journal article" date="2015" name="MBio">
        <title>Eco-Evolutionary Dynamics of Episomes among Ecologically Cohesive Bacterial Populations.</title>
        <authorList>
            <person name="Xue H."/>
            <person name="Cordero O.X."/>
            <person name="Camas F.M."/>
            <person name="Trimble W."/>
            <person name="Meyer F."/>
            <person name="Guglielmini J."/>
            <person name="Rocha E.P."/>
            <person name="Polz M.F."/>
        </authorList>
    </citation>
    <scope>NUCLEOTIDE SEQUENCE</scope>
    <source>
        <strain evidence="8">FF_59</strain>
    </source>
</reference>
<feature type="transmembrane region" description="Helical" evidence="7">
    <location>
        <begin position="142"/>
        <end position="167"/>
    </location>
</feature>
<protein>
    <submittedName>
        <fullName evidence="8">Homoserine/homoserine lactone efflux protein</fullName>
    </submittedName>
</protein>
<evidence type="ECO:0000256" key="2">
    <source>
        <dbReference type="ARBA" id="ARBA00007928"/>
    </source>
</evidence>
<accession>A0A0H4A112</accession>
<comment type="similarity">
    <text evidence="2">Belongs to the Rht family.</text>
</comment>
<name>A0A0H4A112_9VIBR</name>
<keyword evidence="4 7" id="KW-0812">Transmembrane</keyword>